<dbReference type="InterPro" id="IPR013108">
    <property type="entry name" value="Amidohydro_3"/>
</dbReference>
<dbReference type="PATRIC" id="fig|1280951.3.peg.2645"/>
<dbReference type="GO" id="GO:0016810">
    <property type="term" value="F:hydrolase activity, acting on carbon-nitrogen (but not peptide) bonds"/>
    <property type="evidence" value="ECO:0007669"/>
    <property type="project" value="InterPro"/>
</dbReference>
<dbReference type="Gene3D" id="3.20.20.140">
    <property type="entry name" value="Metal-dependent hydrolases"/>
    <property type="match status" value="1"/>
</dbReference>
<evidence type="ECO:0000313" key="3">
    <source>
        <dbReference type="EMBL" id="KCZ91533.1"/>
    </source>
</evidence>
<protein>
    <submittedName>
        <fullName evidence="3">Amidohydrolase family protein</fullName>
    </submittedName>
</protein>
<feature type="signal peptide" evidence="1">
    <location>
        <begin position="1"/>
        <end position="25"/>
    </location>
</feature>
<dbReference type="Pfam" id="PF07969">
    <property type="entry name" value="Amidohydro_3"/>
    <property type="match status" value="1"/>
</dbReference>
<dbReference type="AlphaFoldDB" id="A0A059FM74"/>
<keyword evidence="4" id="KW-1185">Reference proteome</keyword>
<comment type="caution">
    <text evidence="3">The sequence shown here is derived from an EMBL/GenBank/DDBJ whole genome shotgun (WGS) entry which is preliminary data.</text>
</comment>
<dbReference type="SUPFAM" id="SSF51338">
    <property type="entry name" value="Composite domain of metallo-dependent hydrolases"/>
    <property type="match status" value="1"/>
</dbReference>
<dbReference type="EMBL" id="ARYI01000011">
    <property type="protein sequence ID" value="KCZ91533.1"/>
    <property type="molecule type" value="Genomic_DNA"/>
</dbReference>
<sequence length="424" mass="44087">MIRPLILSLAALALAPIALAPAALAEPVAILGEKVWTGTAQGTLTNGVVVIDEGEIVSVGTGTAPAGMATIEAEWVTPGLISAFSRTGITEVPGERSANDTGASASPFSAALNAADGFNPDATPIAVTRLEGFTRIAVAPDARAKLFAGQGFLADTSGLPGSVFEERAFAFLVLGERGASLSGGSRPAAWTALRGAFDDVRFFGARYMTHNDGNVLTRMDAQALMPAVKGEQLILIEARRASDLEAVMDFKEENPMLKVAIVGADEGWRVADRLAAMNIPVIVDAFSNLPASFSQLAATSENAGRLAEAGVTVAIVNLDDDSHQARLATQIAGTAVANGLPFDTAMQALTTAPAEIFGMEGLGVLAPGARADVVAWDGDPLEVTSAPTAVFIDGVSEPMESRQTKLRDRYLSLDTSERPLAYKH</sequence>
<dbReference type="InterPro" id="IPR051781">
    <property type="entry name" value="Metallo-dep_Hydrolase"/>
</dbReference>
<proteinExistence type="predicted"/>
<keyword evidence="3" id="KW-0378">Hydrolase</keyword>
<dbReference type="PANTHER" id="PTHR43135">
    <property type="entry name" value="ALPHA-D-RIBOSE 1-METHYLPHOSPHONATE 5-TRIPHOSPHATE DIPHOSPHATASE"/>
    <property type="match status" value="1"/>
</dbReference>
<feature type="domain" description="Amidohydrolase 3" evidence="2">
    <location>
        <begin position="339"/>
        <end position="393"/>
    </location>
</feature>
<dbReference type="Proteomes" id="UP000025061">
    <property type="component" value="Unassembled WGS sequence"/>
</dbReference>
<feature type="chain" id="PRO_5001577539" evidence="1">
    <location>
        <begin position="26"/>
        <end position="424"/>
    </location>
</feature>
<gene>
    <name evidence="3" type="ORF">HHI_13114</name>
</gene>
<evidence type="ECO:0000313" key="4">
    <source>
        <dbReference type="Proteomes" id="UP000025061"/>
    </source>
</evidence>
<name>A0A059FM74_9PROT</name>
<dbReference type="PANTHER" id="PTHR43135:SF3">
    <property type="entry name" value="ALPHA-D-RIBOSE 1-METHYLPHOSPHONATE 5-TRIPHOSPHATE DIPHOSPHATASE"/>
    <property type="match status" value="1"/>
</dbReference>
<dbReference type="RefSeq" id="WP_011647703.1">
    <property type="nucleotide sequence ID" value="NZ_ARYI01000011.1"/>
</dbReference>
<organism evidence="3 4">
    <name type="scientific">Hyphomonas hirschiana VP5</name>
    <dbReference type="NCBI Taxonomy" id="1280951"/>
    <lineage>
        <taxon>Bacteria</taxon>
        <taxon>Pseudomonadati</taxon>
        <taxon>Pseudomonadota</taxon>
        <taxon>Alphaproteobacteria</taxon>
        <taxon>Hyphomonadales</taxon>
        <taxon>Hyphomonadaceae</taxon>
        <taxon>Hyphomonas</taxon>
    </lineage>
</organism>
<accession>A0A059FM74</accession>
<evidence type="ECO:0000256" key="1">
    <source>
        <dbReference type="SAM" id="SignalP"/>
    </source>
</evidence>
<dbReference type="InterPro" id="IPR011059">
    <property type="entry name" value="Metal-dep_hydrolase_composite"/>
</dbReference>
<evidence type="ECO:0000259" key="2">
    <source>
        <dbReference type="Pfam" id="PF07969"/>
    </source>
</evidence>
<reference evidence="3 4" key="1">
    <citation type="submission" date="2013-04" db="EMBL/GenBank/DDBJ databases">
        <title>Hyphomonas hirschiana VP5 Genome Sequencing.</title>
        <authorList>
            <person name="Lai Q."/>
            <person name="Shao Z."/>
        </authorList>
    </citation>
    <scope>NUCLEOTIDE SEQUENCE [LARGE SCALE GENOMIC DNA]</scope>
    <source>
        <strain evidence="3 4">VP5</strain>
    </source>
</reference>
<keyword evidence="1" id="KW-0732">Signal</keyword>